<evidence type="ECO:0000256" key="10">
    <source>
        <dbReference type="SAM" id="MobiDB-lite"/>
    </source>
</evidence>
<evidence type="ECO:0000256" key="4">
    <source>
        <dbReference type="ARBA" id="ARBA00007096"/>
    </source>
</evidence>
<accession>A0AA39U8F1</accession>
<evidence type="ECO:0000256" key="8">
    <source>
        <dbReference type="ARBA" id="ARBA00022490"/>
    </source>
</evidence>
<evidence type="ECO:0000256" key="5">
    <source>
        <dbReference type="ARBA" id="ARBA00011427"/>
    </source>
</evidence>
<dbReference type="AlphaFoldDB" id="A0AA39U8F1"/>
<dbReference type="PANTHER" id="PTHR18829:SF0">
    <property type="entry name" value="PROTEIN YAE1 HOMOLOG"/>
    <property type="match status" value="1"/>
</dbReference>
<dbReference type="EMBL" id="JAFEKC020000017">
    <property type="protein sequence ID" value="KAK0510311.1"/>
    <property type="molecule type" value="Genomic_DNA"/>
</dbReference>
<dbReference type="Proteomes" id="UP001166286">
    <property type="component" value="Unassembled WGS sequence"/>
</dbReference>
<name>A0AA39U8F1_9LECA</name>
<dbReference type="GO" id="GO:0005737">
    <property type="term" value="C:cytoplasm"/>
    <property type="evidence" value="ECO:0007669"/>
    <property type="project" value="UniProtKB-SubCell"/>
</dbReference>
<protein>
    <recommendedName>
        <fullName evidence="7">Protein YAE1</fullName>
    </recommendedName>
    <alternativeName>
        <fullName evidence="6">Protein yae1</fullName>
    </alternativeName>
</protein>
<evidence type="ECO:0000256" key="9">
    <source>
        <dbReference type="ARBA" id="ARBA00023242"/>
    </source>
</evidence>
<comment type="function">
    <text evidence="1">The complex LTO1:YAE1 may function as a target specific adapter that probably recruits apo-RPLI1 to the cytosolic iron-sulfur protein assembly (CIA) complex machinery. May be required for biogenesis of the large ribosomal subunit and initiation of translation.</text>
</comment>
<feature type="region of interest" description="Disordered" evidence="10">
    <location>
        <begin position="1"/>
        <end position="54"/>
    </location>
</feature>
<comment type="similarity">
    <text evidence="4">Belongs to the YAE1 family.</text>
</comment>
<gene>
    <name evidence="12" type="ORF">JMJ35_007705</name>
</gene>
<evidence type="ECO:0000259" key="11">
    <source>
        <dbReference type="Pfam" id="PF09811"/>
    </source>
</evidence>
<evidence type="ECO:0000313" key="12">
    <source>
        <dbReference type="EMBL" id="KAK0510311.1"/>
    </source>
</evidence>
<organism evidence="12 13">
    <name type="scientific">Cladonia borealis</name>
    <dbReference type="NCBI Taxonomy" id="184061"/>
    <lineage>
        <taxon>Eukaryota</taxon>
        <taxon>Fungi</taxon>
        <taxon>Dikarya</taxon>
        <taxon>Ascomycota</taxon>
        <taxon>Pezizomycotina</taxon>
        <taxon>Lecanoromycetes</taxon>
        <taxon>OSLEUM clade</taxon>
        <taxon>Lecanoromycetidae</taxon>
        <taxon>Lecanorales</taxon>
        <taxon>Lecanorineae</taxon>
        <taxon>Cladoniaceae</taxon>
        <taxon>Cladonia</taxon>
    </lineage>
</organism>
<reference evidence="12" key="1">
    <citation type="submission" date="2023-03" db="EMBL/GenBank/DDBJ databases">
        <title>Complete genome of Cladonia borealis.</title>
        <authorList>
            <person name="Park H."/>
        </authorList>
    </citation>
    <scope>NUCLEOTIDE SEQUENCE</scope>
    <source>
        <strain evidence="12">ANT050790</strain>
    </source>
</reference>
<comment type="caution">
    <text evidence="12">The sequence shown here is derived from an EMBL/GenBank/DDBJ whole genome shotgun (WGS) entry which is preliminary data.</text>
</comment>
<dbReference type="PANTHER" id="PTHR18829">
    <property type="entry name" value="PROTEIN YAE1 HOMOLOG"/>
    <property type="match status" value="1"/>
</dbReference>
<keyword evidence="9" id="KW-0539">Nucleus</keyword>
<evidence type="ECO:0000256" key="6">
    <source>
        <dbReference type="ARBA" id="ARBA00017286"/>
    </source>
</evidence>
<comment type="subunit">
    <text evidence="5">May form a complex with LTO1.</text>
</comment>
<dbReference type="Pfam" id="PF09811">
    <property type="entry name" value="Yae1_N"/>
    <property type="match status" value="1"/>
</dbReference>
<evidence type="ECO:0000256" key="3">
    <source>
        <dbReference type="ARBA" id="ARBA00004496"/>
    </source>
</evidence>
<comment type="subcellular location">
    <subcellularLocation>
        <location evidence="3">Cytoplasm</location>
    </subcellularLocation>
    <subcellularLocation>
        <location evidence="2">Nucleus</location>
    </subcellularLocation>
</comment>
<dbReference type="InterPro" id="IPR019191">
    <property type="entry name" value="Essential_protein_Yae1_N"/>
</dbReference>
<keyword evidence="8" id="KW-0963">Cytoplasm</keyword>
<dbReference type="GO" id="GO:0005634">
    <property type="term" value="C:nucleus"/>
    <property type="evidence" value="ECO:0007669"/>
    <property type="project" value="UniProtKB-SubCell"/>
</dbReference>
<dbReference type="InterPro" id="IPR038881">
    <property type="entry name" value="Yae1-like"/>
</dbReference>
<sequence length="205" mass="22632">MSSTPPSTPPSPNTSTLSDIFSSSPSPPSSPNHPSQNPHRPSRPPPLEPSDIPRLRSTHITSGYRHGISTSKTHSLQPGFDEGYSLGAVFGLRIGTMIGLLEGLYYAYAAKTGGNDEKERVGKLLRQAREELAVERVFGEKWWGEGGWRYEVVGHEDGEVTWMEVMGQHPVLRGWERRVGEEVERRGVRRGVFEGVGWDGGRVEG</sequence>
<evidence type="ECO:0000256" key="7">
    <source>
        <dbReference type="ARBA" id="ARBA00018400"/>
    </source>
</evidence>
<proteinExistence type="inferred from homology"/>
<evidence type="ECO:0000256" key="2">
    <source>
        <dbReference type="ARBA" id="ARBA00004123"/>
    </source>
</evidence>
<feature type="domain" description="Essential protein Yae1 N-terminal" evidence="11">
    <location>
        <begin position="63"/>
        <end position="101"/>
    </location>
</feature>
<feature type="compositionally biased region" description="Pro residues" evidence="10">
    <location>
        <begin position="1"/>
        <end position="12"/>
    </location>
</feature>
<evidence type="ECO:0000313" key="13">
    <source>
        <dbReference type="Proteomes" id="UP001166286"/>
    </source>
</evidence>
<evidence type="ECO:0000256" key="1">
    <source>
        <dbReference type="ARBA" id="ARBA00003836"/>
    </source>
</evidence>
<keyword evidence="13" id="KW-1185">Reference proteome</keyword>